<dbReference type="AlphaFoldDB" id="A0A285J176"/>
<comment type="subcellular location">
    <subcellularLocation>
        <location evidence="1">Cell membrane</location>
        <topology evidence="1">Multi-pass membrane protein</topology>
    </subcellularLocation>
</comment>
<dbReference type="EMBL" id="OBEA01000005">
    <property type="protein sequence ID" value="SNY54004.1"/>
    <property type="molecule type" value="Genomic_DNA"/>
</dbReference>
<feature type="transmembrane region" description="Helical" evidence="6">
    <location>
        <begin position="291"/>
        <end position="314"/>
    </location>
</feature>
<dbReference type="RefSeq" id="WP_097146424.1">
    <property type="nucleotide sequence ID" value="NZ_OBEA01000005.1"/>
</dbReference>
<keyword evidence="4 6" id="KW-1133">Transmembrane helix</keyword>
<organism evidence="9 10">
    <name type="scientific">Pseudooceanicola antarcticus</name>
    <dbReference type="NCBI Taxonomy" id="1247613"/>
    <lineage>
        <taxon>Bacteria</taxon>
        <taxon>Pseudomonadati</taxon>
        <taxon>Pseudomonadota</taxon>
        <taxon>Alphaproteobacteria</taxon>
        <taxon>Rhodobacterales</taxon>
        <taxon>Paracoccaceae</taxon>
        <taxon>Pseudooceanicola</taxon>
    </lineage>
</organism>
<dbReference type="OrthoDB" id="9812260at2"/>
<protein>
    <submittedName>
        <fullName evidence="9">HAMP domain-containing protein</fullName>
    </submittedName>
</protein>
<dbReference type="EMBL" id="PGTD01000015">
    <property type="protein sequence ID" value="PJE29885.1"/>
    <property type="molecule type" value="Genomic_DNA"/>
</dbReference>
<evidence type="ECO:0000256" key="3">
    <source>
        <dbReference type="ARBA" id="ARBA00022692"/>
    </source>
</evidence>
<evidence type="ECO:0000313" key="11">
    <source>
        <dbReference type="Proteomes" id="UP000231702"/>
    </source>
</evidence>
<evidence type="ECO:0000256" key="6">
    <source>
        <dbReference type="SAM" id="Phobius"/>
    </source>
</evidence>
<dbReference type="Proteomes" id="UP000231702">
    <property type="component" value="Unassembled WGS sequence"/>
</dbReference>
<evidence type="ECO:0000256" key="5">
    <source>
        <dbReference type="ARBA" id="ARBA00023136"/>
    </source>
</evidence>
<evidence type="ECO:0000256" key="4">
    <source>
        <dbReference type="ARBA" id="ARBA00022989"/>
    </source>
</evidence>
<evidence type="ECO:0000256" key="1">
    <source>
        <dbReference type="ARBA" id="ARBA00004651"/>
    </source>
</evidence>
<proteinExistence type="predicted"/>
<evidence type="ECO:0000256" key="2">
    <source>
        <dbReference type="ARBA" id="ARBA00022475"/>
    </source>
</evidence>
<keyword evidence="3 6" id="KW-0812">Transmembrane</keyword>
<reference evidence="9 10" key="1">
    <citation type="submission" date="2017-09" db="EMBL/GenBank/DDBJ databases">
        <authorList>
            <person name="Ehlers B."/>
            <person name="Leendertz F.H."/>
        </authorList>
    </citation>
    <scope>NUCLEOTIDE SEQUENCE [LARGE SCALE GENOMIC DNA]</scope>
    <source>
        <strain evidence="9 10">CGMCC 1.12662</strain>
    </source>
</reference>
<feature type="transmembrane region" description="Helical" evidence="6">
    <location>
        <begin position="12"/>
        <end position="38"/>
    </location>
</feature>
<sequence>MAQSTRSRSPLGLAAVTYASILVSVVVMALAATGVFWARSQNTIDETLDFAVRSRAQAAASSIGHLLYSDWIDLHHLVKEAGSSDLNEIEKLMDGMRGDGSRISWIGYAGLDGTVLAAAEGLLEGADVSQRPWFRNGLRSGFAGDVHEAVLLAQKLSSEGGTPLRFIDLALPVHDSVGDVTGVVGMHIDASWMEEILTEIAQMQGLDLYLINQAGRVIMTSGVGLPGPGEARLIGAARAGAETAGRETWPDGKAYFTTLVSSVSYRDLPSFGWRLAARISADSFRPGLTSLLVTSIVAFGVALVVLLIFTFFFVRLFVRPISALAANAEALARGEERYPPESQSTAEAARFSRALAALQSYRGRPRSKTG</sequence>
<gene>
    <name evidence="8" type="ORF">CVM39_08285</name>
    <name evidence="9" type="ORF">SAMN06297129_2702</name>
</gene>
<dbReference type="Gene3D" id="3.30.450.20">
    <property type="entry name" value="PAS domain"/>
    <property type="match status" value="1"/>
</dbReference>
<keyword evidence="2" id="KW-1003">Cell membrane</keyword>
<evidence type="ECO:0000313" key="9">
    <source>
        <dbReference type="EMBL" id="SNY54004.1"/>
    </source>
</evidence>
<feature type="domain" description="Cache" evidence="7">
    <location>
        <begin position="75"/>
        <end position="277"/>
    </location>
</feature>
<dbReference type="GO" id="GO:0005886">
    <property type="term" value="C:plasma membrane"/>
    <property type="evidence" value="ECO:0007669"/>
    <property type="project" value="UniProtKB-SubCell"/>
</dbReference>
<keyword evidence="5 6" id="KW-0472">Membrane</keyword>
<dbReference type="CDD" id="cd18774">
    <property type="entry name" value="PDC2_HK_sensor"/>
    <property type="match status" value="1"/>
</dbReference>
<dbReference type="InterPro" id="IPR033479">
    <property type="entry name" value="dCache_1"/>
</dbReference>
<accession>A0A285J176</accession>
<dbReference type="Proteomes" id="UP000231655">
    <property type="component" value="Unassembled WGS sequence"/>
</dbReference>
<reference evidence="8 11" key="2">
    <citation type="journal article" date="2018" name="Int. J. Syst. Evol. Microbiol.">
        <title>Pseudooceanicola lipolyticus sp. nov., a marine alphaproteobacterium, reclassification of Oceanicola flagellatus as Pseudooceanicola flagellatus comb. nov. and emended description of the genus Pseudooceanicola.</title>
        <authorList>
            <person name="Huang M.-M."/>
            <person name="Guo L.-L."/>
            <person name="Wu Y.-H."/>
            <person name="Lai Q.-L."/>
            <person name="Shao Z.-Z."/>
            <person name="Wang C.-S."/>
            <person name="Wu M."/>
            <person name="Xu X.-W."/>
        </authorList>
    </citation>
    <scope>NUCLEOTIDE SEQUENCE [LARGE SCALE GENOMIC DNA]</scope>
    <source>
        <strain evidence="8 11">Ar-45</strain>
    </source>
</reference>
<dbReference type="Gene3D" id="6.10.340.10">
    <property type="match status" value="1"/>
</dbReference>
<keyword evidence="11" id="KW-1185">Reference proteome</keyword>
<evidence type="ECO:0000313" key="10">
    <source>
        <dbReference type="Proteomes" id="UP000231655"/>
    </source>
</evidence>
<name>A0A285J176_9RHOB</name>
<evidence type="ECO:0000259" key="7">
    <source>
        <dbReference type="Pfam" id="PF02743"/>
    </source>
</evidence>
<evidence type="ECO:0000313" key="8">
    <source>
        <dbReference type="EMBL" id="PJE29885.1"/>
    </source>
</evidence>
<dbReference type="Pfam" id="PF02743">
    <property type="entry name" value="dCache_1"/>
    <property type="match status" value="1"/>
</dbReference>